<proteinExistence type="predicted"/>
<reference evidence="3 4" key="2">
    <citation type="submission" date="2024-05" db="EMBL/GenBank/DDBJ databases">
        <authorList>
            <person name="Chen Y."/>
            <person name="Shah S."/>
            <person name="Dougan E. K."/>
            <person name="Thang M."/>
            <person name="Chan C."/>
        </authorList>
    </citation>
    <scope>NUCLEOTIDE SEQUENCE [LARGE SCALE GENOMIC DNA]</scope>
</reference>
<feature type="compositionally biased region" description="Basic and acidic residues" evidence="1">
    <location>
        <begin position="49"/>
        <end position="59"/>
    </location>
</feature>
<dbReference type="OrthoDB" id="433865at2759"/>
<organism evidence="2">
    <name type="scientific">Cladocopium goreaui</name>
    <dbReference type="NCBI Taxonomy" id="2562237"/>
    <lineage>
        <taxon>Eukaryota</taxon>
        <taxon>Sar</taxon>
        <taxon>Alveolata</taxon>
        <taxon>Dinophyceae</taxon>
        <taxon>Suessiales</taxon>
        <taxon>Symbiodiniaceae</taxon>
        <taxon>Cladocopium</taxon>
    </lineage>
</organism>
<reference evidence="2" key="1">
    <citation type="submission" date="2022-10" db="EMBL/GenBank/DDBJ databases">
        <authorList>
            <person name="Chen Y."/>
            <person name="Dougan E. K."/>
            <person name="Chan C."/>
            <person name="Rhodes N."/>
            <person name="Thang M."/>
        </authorList>
    </citation>
    <scope>NUCLEOTIDE SEQUENCE</scope>
</reference>
<dbReference type="Proteomes" id="UP001152797">
    <property type="component" value="Unassembled WGS sequence"/>
</dbReference>
<protein>
    <submittedName>
        <fullName evidence="2">Uncharacterized protein</fullName>
    </submittedName>
</protein>
<dbReference type="Gene3D" id="3.30.1330.60">
    <property type="entry name" value="OmpA-like domain"/>
    <property type="match status" value="1"/>
</dbReference>
<evidence type="ECO:0000313" key="4">
    <source>
        <dbReference type="Proteomes" id="UP001152797"/>
    </source>
</evidence>
<sequence>VNSHLGLVHFSSPTLANRAIDSRRTTSWSPEGELVSMRLAGPTGSVTPRRKDLTPRVRGEAQQSKKLLLHAMEQKSSRELDLAISKASEFWPETDPDLLQGQSLLAQLTRPVEMRKALGAHGRAQVKLAKFHPRNSRSVTPPRRAREMRGEALSAATSTLSSGVATNLSVLRKTERAAREFSESWTNSAWADLSQALETRNFDLLPEAIEECEAVLNAIHAADLAQIGPAVSAEMQDLLQCAVRIAEGSSGFGLEQRRWEALQQLRGAVKKRRGAEPLEELPGLSLSSSLALAQQVGLVPGSTAAWTTDAVMVVPWFREKLGSQADDCVGQAMALHAQLEQQLPVRWGLMACLLLGKAASFWESVTCISRLQKATELAKDVGIGHEELGNAYTLEARFDQHHSVARRLDEALKTGADLPAAVEDARAVAVEGGQLQVQSHLSKALKLRPRQSSFSSGSSETDLPGPGAWQPWAVQHLKEALDMGSAAMVVSALRRCGHLDLAEHQGILQEAEHFLQEQEVLSNMARLAQNRDLAGLRDALEDAEQLGLDTRQFQELLHSFSRQVEEIRGRLRKIEEYMITFEAVKCQKNGTWPTVEAKLSQRGLTVIHEVAEILKDFPGLPVRIEGFSNDSNCIRGKALSQPRAQLVKDCLLKSGCTNWMTIVAWGIGHEMKTPVARVAAVPGQGEKDQGTPTARGLPASPIAFKAFCGRKMAKEFLGKKVVRIVPQVNLDDEDCDSTLLQLLRESFDRNQEPKIGSGSVSNEMVMEREQKDNVHSQETEKAAVSQVSMPSRASALRKGSASSGFLECW</sequence>
<gene>
    <name evidence="2" type="ORF">C1SCF055_LOCUS6376</name>
</gene>
<accession>A0A9P1BRV1</accession>
<evidence type="ECO:0000313" key="2">
    <source>
        <dbReference type="EMBL" id="CAI3978314.1"/>
    </source>
</evidence>
<feature type="region of interest" description="Disordered" evidence="1">
    <location>
        <begin position="448"/>
        <end position="467"/>
    </location>
</feature>
<dbReference type="EMBL" id="CAMXCT030000402">
    <property type="protein sequence ID" value="CAL4765626.1"/>
    <property type="molecule type" value="Genomic_DNA"/>
</dbReference>
<dbReference type="EMBL" id="CAMXCT010000402">
    <property type="protein sequence ID" value="CAI3978314.1"/>
    <property type="molecule type" value="Genomic_DNA"/>
</dbReference>
<name>A0A9P1BRV1_9DINO</name>
<feature type="compositionally biased region" description="Basic and acidic residues" evidence="1">
    <location>
        <begin position="769"/>
        <end position="781"/>
    </location>
</feature>
<feature type="region of interest" description="Disordered" evidence="1">
    <location>
        <begin position="769"/>
        <end position="809"/>
    </location>
</feature>
<dbReference type="EMBL" id="CAMXCT020000402">
    <property type="protein sequence ID" value="CAL1131689.1"/>
    <property type="molecule type" value="Genomic_DNA"/>
</dbReference>
<dbReference type="AlphaFoldDB" id="A0A9P1BRV1"/>
<evidence type="ECO:0000256" key="1">
    <source>
        <dbReference type="SAM" id="MobiDB-lite"/>
    </source>
</evidence>
<feature type="region of interest" description="Disordered" evidence="1">
    <location>
        <begin position="39"/>
        <end position="64"/>
    </location>
</feature>
<keyword evidence="4" id="KW-1185">Reference proteome</keyword>
<dbReference type="SUPFAM" id="SSF103088">
    <property type="entry name" value="OmpA-like"/>
    <property type="match status" value="1"/>
</dbReference>
<comment type="caution">
    <text evidence="2">The sequence shown here is derived from an EMBL/GenBank/DDBJ whole genome shotgun (WGS) entry which is preliminary data.</text>
</comment>
<dbReference type="InterPro" id="IPR036737">
    <property type="entry name" value="OmpA-like_sf"/>
</dbReference>
<evidence type="ECO:0000313" key="3">
    <source>
        <dbReference type="EMBL" id="CAL4765626.1"/>
    </source>
</evidence>
<feature type="non-terminal residue" evidence="2">
    <location>
        <position position="809"/>
    </location>
</feature>